<gene>
    <name evidence="1" type="ORF">FIV39_07800</name>
</gene>
<protein>
    <submittedName>
        <fullName evidence="1">DUF3077 domain-containing protein</fullName>
    </submittedName>
</protein>
<organism evidence="1 2">
    <name type="scientific">Pseudomonas grimontii</name>
    <dbReference type="NCBI Taxonomy" id="129847"/>
    <lineage>
        <taxon>Bacteria</taxon>
        <taxon>Pseudomonadati</taxon>
        <taxon>Pseudomonadota</taxon>
        <taxon>Gammaproteobacteria</taxon>
        <taxon>Pseudomonadales</taxon>
        <taxon>Pseudomonadaceae</taxon>
        <taxon>Pseudomonas</taxon>
    </lineage>
</organism>
<dbReference type="Pfam" id="PF11275">
    <property type="entry name" value="DUF3077"/>
    <property type="match status" value="1"/>
</dbReference>
<comment type="caution">
    <text evidence="1">The sequence shown here is derived from an EMBL/GenBank/DDBJ whole genome shotgun (WGS) entry which is preliminary data.</text>
</comment>
<proteinExistence type="predicted"/>
<sequence length="78" mass="8566">MSAPITYIGVTAMSKVKPGPPHPFFIPHPEISFEDALVYASDLLHCAEQLRDSPKAAGHLMEMAKVMVDRSLECMGPR</sequence>
<evidence type="ECO:0000313" key="2">
    <source>
        <dbReference type="Proteomes" id="UP000317267"/>
    </source>
</evidence>
<dbReference type="Proteomes" id="UP000317267">
    <property type="component" value="Unassembled WGS sequence"/>
</dbReference>
<name>A0A5C5PM05_9PSED</name>
<dbReference type="AlphaFoldDB" id="A0A5C5PM05"/>
<dbReference type="EMBL" id="VFES01000003">
    <property type="protein sequence ID" value="TWR68382.1"/>
    <property type="molecule type" value="Genomic_DNA"/>
</dbReference>
<reference evidence="1 2" key="1">
    <citation type="submission" date="2019-06" db="EMBL/GenBank/DDBJ databases">
        <title>Pseudomonas bimorpha sp. nov. isolated from bovine raw milk and skim milk concentrate.</title>
        <authorList>
            <person name="Hofmann K."/>
            <person name="Huptas C."/>
            <person name="Doll E."/>
            <person name="Scherer S."/>
            <person name="Wenning M."/>
        </authorList>
    </citation>
    <scope>NUCLEOTIDE SEQUENCE [LARGE SCALE GENOMIC DNA]</scope>
    <source>
        <strain evidence="1 2">DSM 17515</strain>
    </source>
</reference>
<dbReference type="InterPro" id="IPR021427">
    <property type="entry name" value="DUF3077"/>
</dbReference>
<accession>A0A5C5PM05</accession>
<dbReference type="OrthoDB" id="6994083at2"/>
<evidence type="ECO:0000313" key="1">
    <source>
        <dbReference type="EMBL" id="TWR68382.1"/>
    </source>
</evidence>